<organism evidence="2 3">
    <name type="scientific">Amanita muscaria (strain Koide BX008)</name>
    <dbReference type="NCBI Taxonomy" id="946122"/>
    <lineage>
        <taxon>Eukaryota</taxon>
        <taxon>Fungi</taxon>
        <taxon>Dikarya</taxon>
        <taxon>Basidiomycota</taxon>
        <taxon>Agaricomycotina</taxon>
        <taxon>Agaricomycetes</taxon>
        <taxon>Agaricomycetidae</taxon>
        <taxon>Agaricales</taxon>
        <taxon>Pluteineae</taxon>
        <taxon>Amanitaceae</taxon>
        <taxon>Amanita</taxon>
    </lineage>
</organism>
<dbReference type="Proteomes" id="UP000054549">
    <property type="component" value="Unassembled WGS sequence"/>
</dbReference>
<sequence>MSTHSDPLSDSDLWDVVCCSRCLLPFLSKAGPTIPFWLTECGHVLCNNHLSPDQSCSHCGVHGIQLVPLQKEVSIFDSCLRGSNYKMDY</sequence>
<dbReference type="HOGENOM" id="CLU_2454241_0_0_1"/>
<protein>
    <recommendedName>
        <fullName evidence="1">RING-type domain-containing protein</fullName>
    </recommendedName>
</protein>
<keyword evidence="3" id="KW-1185">Reference proteome</keyword>
<dbReference type="Pfam" id="PF14634">
    <property type="entry name" value="zf-RING_5"/>
    <property type="match status" value="1"/>
</dbReference>
<name>A0A0C2TRK7_AMAMK</name>
<dbReference type="AlphaFoldDB" id="A0A0C2TRK7"/>
<feature type="domain" description="RING-type" evidence="1">
    <location>
        <begin position="19"/>
        <end position="60"/>
    </location>
</feature>
<dbReference type="EMBL" id="KN818225">
    <property type="protein sequence ID" value="KIL69909.1"/>
    <property type="molecule type" value="Genomic_DNA"/>
</dbReference>
<dbReference type="STRING" id="946122.A0A0C2TRK7"/>
<dbReference type="InterPro" id="IPR001841">
    <property type="entry name" value="Znf_RING"/>
</dbReference>
<evidence type="ECO:0000313" key="2">
    <source>
        <dbReference type="EMBL" id="KIL69909.1"/>
    </source>
</evidence>
<dbReference type="InParanoid" id="A0A0C2TRK7"/>
<gene>
    <name evidence="2" type="ORF">M378DRAFT_157145</name>
</gene>
<proteinExistence type="predicted"/>
<reference evidence="2 3" key="1">
    <citation type="submission" date="2014-04" db="EMBL/GenBank/DDBJ databases">
        <title>Evolutionary Origins and Diversification of the Mycorrhizal Mutualists.</title>
        <authorList>
            <consortium name="DOE Joint Genome Institute"/>
            <consortium name="Mycorrhizal Genomics Consortium"/>
            <person name="Kohler A."/>
            <person name="Kuo A."/>
            <person name="Nagy L.G."/>
            <person name="Floudas D."/>
            <person name="Copeland A."/>
            <person name="Barry K.W."/>
            <person name="Cichocki N."/>
            <person name="Veneault-Fourrey C."/>
            <person name="LaButti K."/>
            <person name="Lindquist E.A."/>
            <person name="Lipzen A."/>
            <person name="Lundell T."/>
            <person name="Morin E."/>
            <person name="Murat C."/>
            <person name="Riley R."/>
            <person name="Ohm R."/>
            <person name="Sun H."/>
            <person name="Tunlid A."/>
            <person name="Henrissat B."/>
            <person name="Grigoriev I.V."/>
            <person name="Hibbett D.S."/>
            <person name="Martin F."/>
        </authorList>
    </citation>
    <scope>NUCLEOTIDE SEQUENCE [LARGE SCALE GENOMIC DNA]</scope>
    <source>
        <strain evidence="2 3">Koide BX008</strain>
    </source>
</reference>
<accession>A0A0C2TRK7</accession>
<dbReference type="OrthoDB" id="2535391at2759"/>
<evidence type="ECO:0000259" key="1">
    <source>
        <dbReference type="Pfam" id="PF14634"/>
    </source>
</evidence>
<evidence type="ECO:0000313" key="3">
    <source>
        <dbReference type="Proteomes" id="UP000054549"/>
    </source>
</evidence>